<dbReference type="PANTHER" id="PTHR33498">
    <property type="entry name" value="TRANSPOSASE FOR INSERTION SEQUENCE ELEMENT IS1557"/>
    <property type="match status" value="1"/>
</dbReference>
<reference evidence="3" key="2">
    <citation type="submission" date="2020-04" db="EMBL/GenBank/DDBJ databases">
        <title>Complete sequence of Klebsiella pneumonia MyNCGM079 NDM containing plasmid.</title>
        <authorList>
            <person name="Lu Y."/>
            <person name="Tada T."/>
            <person name="Kirikae T."/>
        </authorList>
    </citation>
    <scope>NUCLEOTIDE SEQUENCE</scope>
    <source>
        <strain evidence="3">MyNCGM079</strain>
        <plasmid evidence="3">pMyNCGM079</plasmid>
    </source>
</reference>
<name>A0A6F8Z4C3_KLEPN</name>
<dbReference type="EMBL" id="LC536682">
    <property type="protein sequence ID" value="BCD40616.1"/>
    <property type="molecule type" value="Genomic_DNA"/>
</dbReference>
<proteinExistence type="predicted"/>
<dbReference type="InterPro" id="IPR002560">
    <property type="entry name" value="Transposase_DDE"/>
</dbReference>
<dbReference type="PANTHER" id="PTHR33498:SF1">
    <property type="entry name" value="TRANSPOSASE FOR INSERTION SEQUENCE ELEMENT IS1557"/>
    <property type="match status" value="1"/>
</dbReference>
<sequence length="275" mass="31492">MGIDEVNLAGGYRCVITNLATNNVFDMLEHRTQEHLKPFFKDLPDADKVEWVCTDMWRPFKRSFAQHLPNAKLVIDKFHVVKMASEALEAERKNYQAQLSKEDRIYVKKSIRWLTLKRPGNLTPAEQKALEVVKQAIPELAVAYDFKEAFFCIYDEPDKQSAQNAFEAWENSLPPYGMEPFKKLVKTVHNHYDDIFAYWDAPFSITNGYTEGLNGLIKMSNRLGRGYSYPIIRAKTLYSKEARKVGSGIRAGHGKVEYGPHIPTLLKQAESGELD</sequence>
<evidence type="ECO:0000313" key="3">
    <source>
        <dbReference type="EMBL" id="BCD40616.1"/>
    </source>
</evidence>
<evidence type="ECO:0000259" key="1">
    <source>
        <dbReference type="Pfam" id="PF01610"/>
    </source>
</evidence>
<geneLocation type="plasmid" evidence="2">
    <name>pMyNCGM076</name>
</geneLocation>
<keyword evidence="3" id="KW-0614">Plasmid</keyword>
<feature type="domain" description="Transposase IS204/IS1001/IS1096/IS1165 DDE" evidence="1">
    <location>
        <begin position="1"/>
        <end position="227"/>
    </location>
</feature>
<dbReference type="Pfam" id="PF01610">
    <property type="entry name" value="DDE_Tnp_ISL3"/>
    <property type="match status" value="1"/>
</dbReference>
<dbReference type="EMBL" id="LC536681">
    <property type="protein sequence ID" value="BCD40425.1"/>
    <property type="molecule type" value="Genomic_DNA"/>
</dbReference>
<reference evidence="2" key="1">
    <citation type="submission" date="2020-04" db="EMBL/GenBank/DDBJ databases">
        <title>Complete sequence of Klebsiella pneumonia MyNCGM076 NDM containing plasmid.</title>
        <authorList>
            <person name="Lu Y."/>
            <person name="Tada T."/>
            <person name="Kirikae T."/>
        </authorList>
    </citation>
    <scope>NUCLEOTIDE SEQUENCE</scope>
    <source>
        <strain evidence="2">MyNCGM076</strain>
        <plasmid evidence="2">pMyNCGM076</plasmid>
    </source>
</reference>
<organism evidence="3">
    <name type="scientific">Klebsiella pneumoniae</name>
    <dbReference type="NCBI Taxonomy" id="573"/>
    <lineage>
        <taxon>Bacteria</taxon>
        <taxon>Pseudomonadati</taxon>
        <taxon>Pseudomonadota</taxon>
        <taxon>Gammaproteobacteria</taxon>
        <taxon>Enterobacterales</taxon>
        <taxon>Enterobacteriaceae</taxon>
        <taxon>Klebsiella/Raoultella group</taxon>
        <taxon>Klebsiella</taxon>
        <taxon>Klebsiella pneumoniae complex</taxon>
    </lineage>
</organism>
<dbReference type="AlphaFoldDB" id="A0A6F8Z4C3"/>
<dbReference type="NCBIfam" id="NF033550">
    <property type="entry name" value="transpos_ISL3"/>
    <property type="match status" value="1"/>
</dbReference>
<evidence type="ECO:0000313" key="2">
    <source>
        <dbReference type="EMBL" id="BCD40425.1"/>
    </source>
</evidence>
<protein>
    <recommendedName>
        <fullName evidence="1">Transposase IS204/IS1001/IS1096/IS1165 DDE domain-containing protein</fullName>
    </recommendedName>
</protein>
<dbReference type="InterPro" id="IPR047951">
    <property type="entry name" value="Transpos_ISL3"/>
</dbReference>
<geneLocation type="plasmid" evidence="3">
    <name>pMyNCGM079</name>
</geneLocation>
<accession>A0A6F8Z4C3</accession>